<sequence length="336" mass="34542">MHLIELTGPSLDSFIQREVPAPSAPRRGEVLVRMRAASLNYLDLAVATGGYPGIVYPLIPVADGAGEIVALGEDVDALAVGDRVALHSKPQWIDGPGTAASVNPTRGASLPGVLSELQIVDAASVVRAPAHLSYPAIATLPIAATTAWRATEAGGLKPGSTVVLLGTGGVSIFALQFAKARGARVILLSSSDEKLERARALGADDVLNYRQTPDWDRAILDLTDGTGADLVVETVGGETFGRSIAAVRHGGTVFTIGFLGGTSAALDLLPVISKAVRLQGSTTGSVAHLRQATAALAAHDIAPIIDRTFAVADLAEGYAGLSAGGHFGKLAIELNW</sequence>
<reference evidence="2 3" key="1">
    <citation type="submission" date="2021-02" db="EMBL/GenBank/DDBJ databases">
        <title>Brevundimonas sp. CS1 genome sequence.</title>
        <authorList>
            <person name="Lee K."/>
            <person name="Choi Y.-J."/>
            <person name="Son H.-R."/>
        </authorList>
    </citation>
    <scope>NUCLEOTIDE SEQUENCE [LARGE SCALE GENOMIC DNA]</scope>
    <source>
        <strain evidence="2 3">CS1</strain>
    </source>
</reference>
<dbReference type="EMBL" id="CP070968">
    <property type="protein sequence ID" value="QSF54785.1"/>
    <property type="molecule type" value="Genomic_DNA"/>
</dbReference>
<gene>
    <name evidence="2" type="ORF">JX001_02900</name>
</gene>
<dbReference type="SMART" id="SM00829">
    <property type="entry name" value="PKS_ER"/>
    <property type="match status" value="1"/>
</dbReference>
<dbReference type="InterPro" id="IPR036291">
    <property type="entry name" value="NAD(P)-bd_dom_sf"/>
</dbReference>
<dbReference type="InterPro" id="IPR013154">
    <property type="entry name" value="ADH-like_N"/>
</dbReference>
<dbReference type="SUPFAM" id="SSF50129">
    <property type="entry name" value="GroES-like"/>
    <property type="match status" value="1"/>
</dbReference>
<dbReference type="RefSeq" id="WP_205682219.1">
    <property type="nucleotide sequence ID" value="NZ_CP070968.1"/>
</dbReference>
<feature type="domain" description="Enoyl reductase (ER)" evidence="1">
    <location>
        <begin position="10"/>
        <end position="332"/>
    </location>
</feature>
<dbReference type="PANTHER" id="PTHR45033">
    <property type="match status" value="1"/>
</dbReference>
<dbReference type="InterPro" id="IPR052711">
    <property type="entry name" value="Zinc_ADH-like"/>
</dbReference>
<name>A0ABX7LPL7_9CAUL</name>
<dbReference type="InterPro" id="IPR011032">
    <property type="entry name" value="GroES-like_sf"/>
</dbReference>
<evidence type="ECO:0000313" key="2">
    <source>
        <dbReference type="EMBL" id="QSF54785.1"/>
    </source>
</evidence>
<protein>
    <submittedName>
        <fullName evidence="2">NAD(P)-dependent alcohol dehydrogenase</fullName>
    </submittedName>
</protein>
<dbReference type="Proteomes" id="UP000662957">
    <property type="component" value="Chromosome"/>
</dbReference>
<evidence type="ECO:0000259" key="1">
    <source>
        <dbReference type="SMART" id="SM00829"/>
    </source>
</evidence>
<dbReference type="Gene3D" id="3.90.180.10">
    <property type="entry name" value="Medium-chain alcohol dehydrogenases, catalytic domain"/>
    <property type="match status" value="1"/>
</dbReference>
<dbReference type="Pfam" id="PF00107">
    <property type="entry name" value="ADH_zinc_N"/>
    <property type="match status" value="1"/>
</dbReference>
<organism evidence="2 3">
    <name type="scientific">Brevundimonas fontaquae</name>
    <dbReference type="NCBI Taxonomy" id="2813778"/>
    <lineage>
        <taxon>Bacteria</taxon>
        <taxon>Pseudomonadati</taxon>
        <taxon>Pseudomonadota</taxon>
        <taxon>Alphaproteobacteria</taxon>
        <taxon>Caulobacterales</taxon>
        <taxon>Caulobacteraceae</taxon>
        <taxon>Brevundimonas</taxon>
    </lineage>
</organism>
<dbReference type="PANTHER" id="PTHR45033:SF2">
    <property type="entry name" value="ZINC-TYPE ALCOHOL DEHYDROGENASE-LIKE PROTEIN C1773.06C"/>
    <property type="match status" value="1"/>
</dbReference>
<dbReference type="SUPFAM" id="SSF51735">
    <property type="entry name" value="NAD(P)-binding Rossmann-fold domains"/>
    <property type="match status" value="1"/>
</dbReference>
<keyword evidence="3" id="KW-1185">Reference proteome</keyword>
<proteinExistence type="predicted"/>
<dbReference type="Pfam" id="PF08240">
    <property type="entry name" value="ADH_N"/>
    <property type="match status" value="1"/>
</dbReference>
<dbReference type="Gene3D" id="3.40.50.720">
    <property type="entry name" value="NAD(P)-binding Rossmann-like Domain"/>
    <property type="match status" value="1"/>
</dbReference>
<accession>A0ABX7LPL7</accession>
<evidence type="ECO:0000313" key="3">
    <source>
        <dbReference type="Proteomes" id="UP000662957"/>
    </source>
</evidence>
<dbReference type="InterPro" id="IPR020843">
    <property type="entry name" value="ER"/>
</dbReference>
<dbReference type="CDD" id="cd08276">
    <property type="entry name" value="MDR7"/>
    <property type="match status" value="1"/>
</dbReference>
<dbReference type="InterPro" id="IPR013149">
    <property type="entry name" value="ADH-like_C"/>
</dbReference>